<comment type="similarity">
    <text evidence="18">Belongs to the phospholipase A2 family.</text>
</comment>
<reference evidence="21" key="2">
    <citation type="submission" date="2025-09" db="UniProtKB">
        <authorList>
            <consortium name="Ensembl"/>
        </authorList>
    </citation>
    <scope>IDENTIFICATION</scope>
</reference>
<dbReference type="PANTHER" id="PTHR11716:SF94">
    <property type="entry name" value="PHOSPHOLIPASE A2"/>
    <property type="match status" value="1"/>
</dbReference>
<reference evidence="21" key="1">
    <citation type="submission" date="2025-08" db="UniProtKB">
        <authorList>
            <consortium name="Ensembl"/>
        </authorList>
    </citation>
    <scope>IDENTIFICATION</scope>
</reference>
<name>A0A669PGJ0_PHACC</name>
<dbReference type="Gene3D" id="1.20.90.10">
    <property type="entry name" value="Phospholipase A2 domain"/>
    <property type="match status" value="1"/>
</dbReference>
<keyword evidence="6 16" id="KW-0106">Calcium</keyword>
<accession>A0A669PGJ0</accession>
<dbReference type="InterPro" id="IPR016090">
    <property type="entry name" value="PLA2-like_dom"/>
</dbReference>
<feature type="binding site" evidence="16">
    <location>
        <position position="85"/>
    </location>
    <ligand>
        <name>Ca(2+)</name>
        <dbReference type="ChEBI" id="CHEBI:29108"/>
    </ligand>
</feature>
<feature type="disulfide bond" evidence="17">
    <location>
        <begin position="65"/>
        <end position="81"/>
    </location>
</feature>
<evidence type="ECO:0000256" key="17">
    <source>
        <dbReference type="PIRSR" id="PIRSR601211-3"/>
    </source>
</evidence>
<dbReference type="PROSITE" id="PS00118">
    <property type="entry name" value="PA2_HIS"/>
    <property type="match status" value="1"/>
</dbReference>
<evidence type="ECO:0000256" key="18">
    <source>
        <dbReference type="RuleBase" id="RU003654"/>
    </source>
</evidence>
<evidence type="ECO:0000256" key="5">
    <source>
        <dbReference type="ARBA" id="ARBA00022801"/>
    </source>
</evidence>
<dbReference type="InterPro" id="IPR001211">
    <property type="entry name" value="PLA2"/>
</dbReference>
<keyword evidence="4 16" id="KW-0479">Metal-binding</keyword>
<dbReference type="PRINTS" id="PR00389">
    <property type="entry name" value="PHPHLIPASEA2"/>
</dbReference>
<feature type="domain" description="Phospholipase A2-like central" evidence="20">
    <location>
        <begin position="37"/>
        <end position="157"/>
    </location>
</feature>
<keyword evidence="8 17" id="KW-1015">Disulfide bond</keyword>
<evidence type="ECO:0000256" key="7">
    <source>
        <dbReference type="ARBA" id="ARBA00023098"/>
    </source>
</evidence>
<protein>
    <recommendedName>
        <fullName evidence="2 19">Phospholipase A2</fullName>
        <ecNumber evidence="2 19">3.1.1.4</ecNumber>
    </recommendedName>
</protein>
<evidence type="ECO:0000256" key="4">
    <source>
        <dbReference type="ARBA" id="ARBA00022723"/>
    </source>
</evidence>
<dbReference type="Pfam" id="PF00068">
    <property type="entry name" value="Phospholip_A2_1"/>
    <property type="match status" value="1"/>
</dbReference>
<comment type="catalytic activity">
    <reaction evidence="15">
        <text>1-hexadecanoyl-2-(9Z,12Z-octadecadienoyl)-sn-glycero-3-phosphoethanolamine + H2O = 1-hexadecanoyl-sn-glycero-3-phosphoethanolamine + (9Z,12Z)-octadecadienoate + H(+)</text>
        <dbReference type="Rhea" id="RHEA:40815"/>
        <dbReference type="ChEBI" id="CHEBI:15377"/>
        <dbReference type="ChEBI" id="CHEBI:15378"/>
        <dbReference type="ChEBI" id="CHEBI:30245"/>
        <dbReference type="ChEBI" id="CHEBI:73004"/>
        <dbReference type="ChEBI" id="CHEBI:73008"/>
    </reaction>
    <physiologicalReaction direction="left-to-right" evidence="15">
        <dbReference type="Rhea" id="RHEA:40816"/>
    </physiologicalReaction>
</comment>
<dbReference type="Proteomes" id="UP000472261">
    <property type="component" value="Unplaced"/>
</dbReference>
<dbReference type="SMART" id="SM00085">
    <property type="entry name" value="PA2c"/>
    <property type="match status" value="1"/>
</dbReference>
<dbReference type="CDD" id="cd00125">
    <property type="entry name" value="PLA2c"/>
    <property type="match status" value="1"/>
</dbReference>
<keyword evidence="5 19" id="KW-0378">Hydrolase</keyword>
<comment type="subcellular location">
    <subcellularLocation>
        <location evidence="1 19">Secreted</location>
    </subcellularLocation>
</comment>
<dbReference type="GO" id="GO:0047498">
    <property type="term" value="F:calcium-dependent phospholipase A2 activity"/>
    <property type="evidence" value="ECO:0007669"/>
    <property type="project" value="TreeGrafter"/>
</dbReference>
<dbReference type="GO" id="GO:0005543">
    <property type="term" value="F:phospholipid binding"/>
    <property type="evidence" value="ECO:0007669"/>
    <property type="project" value="TreeGrafter"/>
</dbReference>
<feature type="binding site" evidence="16">
    <location>
        <position position="64"/>
    </location>
    <ligand>
        <name>Ca(2+)</name>
        <dbReference type="ChEBI" id="CHEBI:29108"/>
    </ligand>
</feature>
<dbReference type="EC" id="3.1.1.4" evidence="2 19"/>
<dbReference type="SUPFAM" id="SSF48619">
    <property type="entry name" value="Phospholipase A2, PLA2"/>
    <property type="match status" value="1"/>
</dbReference>
<feature type="binding site" evidence="16">
    <location>
        <position position="68"/>
    </location>
    <ligand>
        <name>Ca(2+)</name>
        <dbReference type="ChEBI" id="CHEBI:29108"/>
    </ligand>
</feature>
<comment type="catalytic activity">
    <reaction evidence="9">
        <text>N,1-dihexadecanoyl-2-(9Z,12Z-octadecadienoyl)-sn-glycero-3-phosphoethanolamine + H2O = N,1-dihexadecanoyl-sn-glycero-3-phosphoethanolamine + (9Z,12Z)-octadecadienoate + H(+)</text>
        <dbReference type="Rhea" id="RHEA:56424"/>
        <dbReference type="ChEBI" id="CHEBI:15377"/>
        <dbReference type="ChEBI" id="CHEBI:15378"/>
        <dbReference type="ChEBI" id="CHEBI:30245"/>
        <dbReference type="ChEBI" id="CHEBI:85334"/>
        <dbReference type="ChEBI" id="CHEBI:85335"/>
    </reaction>
    <physiologicalReaction direction="left-to-right" evidence="9">
        <dbReference type="Rhea" id="RHEA:56425"/>
    </physiologicalReaction>
</comment>
<evidence type="ECO:0000256" key="2">
    <source>
        <dbReference type="ARBA" id="ARBA00013278"/>
    </source>
</evidence>
<evidence type="ECO:0000256" key="9">
    <source>
        <dbReference type="ARBA" id="ARBA00047535"/>
    </source>
</evidence>
<keyword evidence="7 19" id="KW-0443">Lipid metabolism</keyword>
<evidence type="ECO:0000256" key="14">
    <source>
        <dbReference type="ARBA" id="ARBA00048699"/>
    </source>
</evidence>
<feature type="binding site" evidence="16">
    <location>
        <position position="66"/>
    </location>
    <ligand>
        <name>Ca(2+)</name>
        <dbReference type="ChEBI" id="CHEBI:29108"/>
    </ligand>
</feature>
<evidence type="ECO:0000256" key="10">
    <source>
        <dbReference type="ARBA" id="ARBA00048015"/>
    </source>
</evidence>
<dbReference type="GO" id="GO:0005509">
    <property type="term" value="F:calcium ion binding"/>
    <property type="evidence" value="ECO:0007669"/>
    <property type="project" value="InterPro"/>
</dbReference>
<evidence type="ECO:0000256" key="16">
    <source>
        <dbReference type="PIRSR" id="PIRSR601211-2"/>
    </source>
</evidence>
<dbReference type="GO" id="GO:0006633">
    <property type="term" value="P:fatty acid biosynthetic process"/>
    <property type="evidence" value="ECO:0007669"/>
    <property type="project" value="TreeGrafter"/>
</dbReference>
<evidence type="ECO:0000256" key="3">
    <source>
        <dbReference type="ARBA" id="ARBA00022525"/>
    </source>
</evidence>
<comment type="catalytic activity">
    <reaction evidence="11">
        <text>N-hexadecanoyl-1,2-di-(9Z-octadecenoyl)-sn-glycero-3-phosphoethanolamine + H2O = N-hexadecanoyl-1-(9Z-octadecenoyl)-sn-glycero-3-phosphoethanolamine + (9Z)-octadecenoate + H(+)</text>
        <dbReference type="Rhea" id="RHEA:45424"/>
        <dbReference type="ChEBI" id="CHEBI:15377"/>
        <dbReference type="ChEBI" id="CHEBI:15378"/>
        <dbReference type="ChEBI" id="CHEBI:30823"/>
        <dbReference type="ChEBI" id="CHEBI:78097"/>
        <dbReference type="ChEBI" id="CHEBI:85217"/>
    </reaction>
    <physiologicalReaction direction="left-to-right" evidence="11">
        <dbReference type="Rhea" id="RHEA:45425"/>
    </physiologicalReaction>
</comment>
<proteinExistence type="inferred from homology"/>
<evidence type="ECO:0000259" key="20">
    <source>
        <dbReference type="SMART" id="SM00085"/>
    </source>
</evidence>
<comment type="catalytic activity">
    <reaction evidence="14">
        <text>1-hexadecanoyl-2-(9Z-octadecenoyl)-sn-glycero-3-phosphocholine + H2O = 1-hexadecanoyl-sn-glycero-3-phosphocholine + (9Z)-octadecenoate + H(+)</text>
        <dbReference type="Rhea" id="RHEA:38779"/>
        <dbReference type="ChEBI" id="CHEBI:15377"/>
        <dbReference type="ChEBI" id="CHEBI:15378"/>
        <dbReference type="ChEBI" id="CHEBI:30823"/>
        <dbReference type="ChEBI" id="CHEBI:72998"/>
        <dbReference type="ChEBI" id="CHEBI:73001"/>
    </reaction>
    <physiologicalReaction direction="left-to-right" evidence="14">
        <dbReference type="Rhea" id="RHEA:38780"/>
    </physiologicalReaction>
</comment>
<dbReference type="PANTHER" id="PTHR11716">
    <property type="entry name" value="PHOSPHOLIPASE A2 FAMILY MEMBER"/>
    <property type="match status" value="1"/>
</dbReference>
<comment type="catalytic activity">
    <reaction evidence="13">
        <text>1-hexadecanoyl-2-(5Z,8Z,11Z,14Z-eicosatetraenoyl)-sn-glycero-3-phosphocholine + H2O = 1-hexadecanoyl-sn-glycero-3-phosphocholine + (5Z,8Z,11Z,14Z)-eicosatetraenoate + H(+)</text>
        <dbReference type="Rhea" id="RHEA:40427"/>
        <dbReference type="ChEBI" id="CHEBI:15377"/>
        <dbReference type="ChEBI" id="CHEBI:15378"/>
        <dbReference type="ChEBI" id="CHEBI:32395"/>
        <dbReference type="ChEBI" id="CHEBI:72998"/>
        <dbReference type="ChEBI" id="CHEBI:73003"/>
    </reaction>
    <physiologicalReaction direction="left-to-right" evidence="13">
        <dbReference type="Rhea" id="RHEA:40428"/>
    </physiologicalReaction>
</comment>
<dbReference type="GO" id="GO:0006644">
    <property type="term" value="P:phospholipid metabolic process"/>
    <property type="evidence" value="ECO:0007669"/>
    <property type="project" value="InterPro"/>
</dbReference>
<evidence type="ECO:0000256" key="19">
    <source>
        <dbReference type="RuleBase" id="RU361236"/>
    </source>
</evidence>
<dbReference type="InterPro" id="IPR033113">
    <property type="entry name" value="PLA2_histidine"/>
</dbReference>
<keyword evidence="3 19" id="KW-0964">Secreted</keyword>
<evidence type="ECO:0000256" key="8">
    <source>
        <dbReference type="ARBA" id="ARBA00023157"/>
    </source>
</evidence>
<evidence type="ECO:0000256" key="15">
    <source>
        <dbReference type="ARBA" id="ARBA00049039"/>
    </source>
</evidence>
<keyword evidence="22" id="KW-1185">Reference proteome</keyword>
<dbReference type="AlphaFoldDB" id="A0A669PGJ0"/>
<sequence length="198" mass="21740">MDIAELEWKTRQLRQSTPKENNCAQVVAAIAAVSPRALWEFRSMIKCTIPDSYPLLEFNDYGCFCGYGGSGTPVDQLDRCCQAHDQCYTRAKSVCAASNDTPYTKTYKYSCENKAITCSSTSCLDSLPCSVSLCLPCLEGVGLHGHGCGRDVQREGCAAGGPAKCSTTVMLPVWCAEQQEPRPLQGCRQELWAQWGTW</sequence>
<organism evidence="21 22">
    <name type="scientific">Phasianus colchicus</name>
    <name type="common">Common pheasant</name>
    <dbReference type="NCBI Taxonomy" id="9054"/>
    <lineage>
        <taxon>Eukaryota</taxon>
        <taxon>Metazoa</taxon>
        <taxon>Chordata</taxon>
        <taxon>Craniata</taxon>
        <taxon>Vertebrata</taxon>
        <taxon>Euteleostomi</taxon>
        <taxon>Archelosauria</taxon>
        <taxon>Archosauria</taxon>
        <taxon>Dinosauria</taxon>
        <taxon>Saurischia</taxon>
        <taxon>Theropoda</taxon>
        <taxon>Coelurosauria</taxon>
        <taxon>Aves</taxon>
        <taxon>Neognathae</taxon>
        <taxon>Galloanserae</taxon>
        <taxon>Galliformes</taxon>
        <taxon>Phasianidae</taxon>
        <taxon>Phasianinae</taxon>
        <taxon>Phasianus</taxon>
    </lineage>
</organism>
<comment type="catalytic activity">
    <reaction evidence="10">
        <text>1-hexadecanoyl-2-(9Z-octadecenoyl)-sn-glycero-3-phospho-(1'-sn-glycerol) + H2O = 1-hexadecanoyl-sn-glycero-3-phospho-(1'-sn-glycerol) + (9Z)-octadecenoate + H(+)</text>
        <dbReference type="Rhea" id="RHEA:40919"/>
        <dbReference type="ChEBI" id="CHEBI:15377"/>
        <dbReference type="ChEBI" id="CHEBI:15378"/>
        <dbReference type="ChEBI" id="CHEBI:30823"/>
        <dbReference type="ChEBI" id="CHEBI:72841"/>
        <dbReference type="ChEBI" id="CHEBI:75158"/>
    </reaction>
    <physiologicalReaction direction="left-to-right" evidence="10">
        <dbReference type="Rhea" id="RHEA:40920"/>
    </physiologicalReaction>
</comment>
<evidence type="ECO:0000313" key="22">
    <source>
        <dbReference type="Proteomes" id="UP000472261"/>
    </source>
</evidence>
<evidence type="ECO:0000256" key="12">
    <source>
        <dbReference type="ARBA" id="ARBA00048227"/>
    </source>
</evidence>
<dbReference type="GO" id="GO:0050482">
    <property type="term" value="P:arachidonate secretion"/>
    <property type="evidence" value="ECO:0007669"/>
    <property type="project" value="InterPro"/>
</dbReference>
<comment type="cofactor">
    <cofactor evidence="16">
        <name>Ca(2+)</name>
        <dbReference type="ChEBI" id="CHEBI:29108"/>
    </cofactor>
    <text evidence="16">Binds 1 Ca(2+) ion per subunit.</text>
</comment>
<comment type="catalytic activity">
    <reaction evidence="19">
        <text>a 1,2-diacyl-sn-glycero-3-phosphocholine + H2O = a 1-acyl-sn-glycero-3-phosphocholine + a fatty acid + H(+)</text>
        <dbReference type="Rhea" id="RHEA:15801"/>
        <dbReference type="ChEBI" id="CHEBI:15377"/>
        <dbReference type="ChEBI" id="CHEBI:15378"/>
        <dbReference type="ChEBI" id="CHEBI:28868"/>
        <dbReference type="ChEBI" id="CHEBI:57643"/>
        <dbReference type="ChEBI" id="CHEBI:58168"/>
        <dbReference type="EC" id="3.1.1.4"/>
    </reaction>
</comment>
<dbReference type="GO" id="GO:0016042">
    <property type="term" value="P:lipid catabolic process"/>
    <property type="evidence" value="ECO:0007669"/>
    <property type="project" value="InterPro"/>
</dbReference>
<dbReference type="GO" id="GO:0005576">
    <property type="term" value="C:extracellular region"/>
    <property type="evidence" value="ECO:0007669"/>
    <property type="project" value="UniProtKB-SubCell"/>
</dbReference>
<dbReference type="FunFam" id="1.20.90.10:FF:000011">
    <property type="entry name" value="Phospholipase A(2)"/>
    <property type="match status" value="1"/>
</dbReference>
<evidence type="ECO:0000256" key="1">
    <source>
        <dbReference type="ARBA" id="ARBA00004613"/>
    </source>
</evidence>
<evidence type="ECO:0000256" key="13">
    <source>
        <dbReference type="ARBA" id="ARBA00048373"/>
    </source>
</evidence>
<evidence type="ECO:0000256" key="11">
    <source>
        <dbReference type="ARBA" id="ARBA00048221"/>
    </source>
</evidence>
<evidence type="ECO:0000256" key="6">
    <source>
        <dbReference type="ARBA" id="ARBA00022837"/>
    </source>
</evidence>
<dbReference type="GO" id="GO:0005102">
    <property type="term" value="F:signaling receptor binding"/>
    <property type="evidence" value="ECO:0007669"/>
    <property type="project" value="UniProtKB-ARBA"/>
</dbReference>
<comment type="catalytic activity">
    <reaction evidence="12">
        <text>1,2-dihexadecanoyl-sn-glycero-3-phosphocholine + H2O = 1-hexadecanoyl-sn-glycero-3-phosphocholine + hexadecanoate + H(+)</text>
        <dbReference type="Rhea" id="RHEA:41223"/>
        <dbReference type="ChEBI" id="CHEBI:7896"/>
        <dbReference type="ChEBI" id="CHEBI:15377"/>
        <dbReference type="ChEBI" id="CHEBI:15378"/>
        <dbReference type="ChEBI" id="CHEBI:72998"/>
        <dbReference type="ChEBI" id="CHEBI:72999"/>
    </reaction>
    <physiologicalReaction direction="left-to-right" evidence="12">
        <dbReference type="Rhea" id="RHEA:41224"/>
    </physiologicalReaction>
</comment>
<dbReference type="InterPro" id="IPR036444">
    <property type="entry name" value="PLipase_A2_dom_sf"/>
</dbReference>
<evidence type="ECO:0000313" key="21">
    <source>
        <dbReference type="Ensembl" id="ENSPCLP00000006515.1"/>
    </source>
</evidence>
<dbReference type="Ensembl" id="ENSPCLT00000008935.1">
    <property type="protein sequence ID" value="ENSPCLP00000006515.1"/>
    <property type="gene ID" value="ENSPCLG00000005427.1"/>
</dbReference>
<dbReference type="GO" id="GO:0048146">
    <property type="term" value="P:positive regulation of fibroblast proliferation"/>
    <property type="evidence" value="ECO:0007669"/>
    <property type="project" value="TreeGrafter"/>
</dbReference>